<proteinExistence type="inferred from homology"/>
<evidence type="ECO:0000256" key="6">
    <source>
        <dbReference type="ARBA" id="ARBA00022723"/>
    </source>
</evidence>
<accession>A0A811SLI1</accession>
<evidence type="ECO:0000313" key="15">
    <source>
        <dbReference type="Proteomes" id="UP000604825"/>
    </source>
</evidence>
<dbReference type="Proteomes" id="UP000604825">
    <property type="component" value="Unassembled WGS sequence"/>
</dbReference>
<gene>
    <name evidence="14" type="ORF">NCGR_LOCUS67114</name>
</gene>
<keyword evidence="9" id="KW-0862">Zinc</keyword>
<dbReference type="OrthoDB" id="941555at2759"/>
<dbReference type="InterPro" id="IPR049548">
    <property type="entry name" value="Sina-like_RING"/>
</dbReference>
<dbReference type="InterPro" id="IPR013010">
    <property type="entry name" value="Znf_SIAH"/>
</dbReference>
<evidence type="ECO:0000259" key="13">
    <source>
        <dbReference type="PROSITE" id="PS51081"/>
    </source>
</evidence>
<feature type="compositionally biased region" description="Basic and acidic residues" evidence="12">
    <location>
        <begin position="1"/>
        <end position="16"/>
    </location>
</feature>
<dbReference type="Gene3D" id="3.30.40.10">
    <property type="entry name" value="Zinc/RING finger domain, C3HC4 (zinc finger)"/>
    <property type="match status" value="1"/>
</dbReference>
<name>A0A811SLI1_9POAL</name>
<keyword evidence="7 11" id="KW-0863">Zinc-finger</keyword>
<evidence type="ECO:0000256" key="3">
    <source>
        <dbReference type="ARBA" id="ARBA00009119"/>
    </source>
</evidence>
<feature type="region of interest" description="Disordered" evidence="12">
    <location>
        <begin position="1"/>
        <end position="22"/>
    </location>
</feature>
<dbReference type="PANTHER" id="PTHR46632:SF18">
    <property type="entry name" value="OS01G0122200 PROTEIN"/>
    <property type="match status" value="1"/>
</dbReference>
<protein>
    <recommendedName>
        <fullName evidence="4">RING-type E3 ubiquitin transferase</fullName>
        <ecNumber evidence="4">2.3.2.27</ecNumber>
    </recommendedName>
</protein>
<keyword evidence="8" id="KW-0833">Ubl conjugation pathway</keyword>
<comment type="catalytic activity">
    <reaction evidence="1">
        <text>S-ubiquitinyl-[E2 ubiquitin-conjugating enzyme]-L-cysteine + [acceptor protein]-L-lysine = [E2 ubiquitin-conjugating enzyme]-L-cysteine + N(6)-ubiquitinyl-[acceptor protein]-L-lysine.</text>
        <dbReference type="EC" id="2.3.2.27"/>
    </reaction>
</comment>
<comment type="pathway">
    <text evidence="2">Protein modification; protein ubiquitination.</text>
</comment>
<dbReference type="AlphaFoldDB" id="A0A811SLI1"/>
<dbReference type="PANTHER" id="PTHR46632">
    <property type="entry name" value="E3 UBIQUITIN-PROTEIN LIGASE SINA-LIKE 4"/>
    <property type="match status" value="1"/>
</dbReference>
<evidence type="ECO:0000256" key="10">
    <source>
        <dbReference type="ARBA" id="ARBA00024004"/>
    </source>
</evidence>
<dbReference type="EC" id="2.3.2.27" evidence="4"/>
<comment type="similarity">
    <text evidence="3">Belongs to the SINA (Seven in absentia) family.</text>
</comment>
<keyword evidence="6" id="KW-0479">Metal-binding</keyword>
<evidence type="ECO:0000313" key="14">
    <source>
        <dbReference type="EMBL" id="CAD6343016.1"/>
    </source>
</evidence>
<keyword evidence="15" id="KW-1185">Reference proteome</keyword>
<reference evidence="14" key="1">
    <citation type="submission" date="2020-10" db="EMBL/GenBank/DDBJ databases">
        <authorList>
            <person name="Han B."/>
            <person name="Lu T."/>
            <person name="Zhao Q."/>
            <person name="Huang X."/>
            <person name="Zhao Y."/>
        </authorList>
    </citation>
    <scope>NUCLEOTIDE SEQUENCE</scope>
</reference>
<evidence type="ECO:0000256" key="1">
    <source>
        <dbReference type="ARBA" id="ARBA00000900"/>
    </source>
</evidence>
<organism evidence="14 15">
    <name type="scientific">Miscanthus lutarioriparius</name>
    <dbReference type="NCBI Taxonomy" id="422564"/>
    <lineage>
        <taxon>Eukaryota</taxon>
        <taxon>Viridiplantae</taxon>
        <taxon>Streptophyta</taxon>
        <taxon>Embryophyta</taxon>
        <taxon>Tracheophyta</taxon>
        <taxon>Spermatophyta</taxon>
        <taxon>Magnoliopsida</taxon>
        <taxon>Liliopsida</taxon>
        <taxon>Poales</taxon>
        <taxon>Poaceae</taxon>
        <taxon>PACMAD clade</taxon>
        <taxon>Panicoideae</taxon>
        <taxon>Andropogonodae</taxon>
        <taxon>Andropogoneae</taxon>
        <taxon>Saccharinae</taxon>
        <taxon>Miscanthus</taxon>
    </lineage>
</organism>
<evidence type="ECO:0000256" key="2">
    <source>
        <dbReference type="ARBA" id="ARBA00004906"/>
    </source>
</evidence>
<evidence type="ECO:0000256" key="5">
    <source>
        <dbReference type="ARBA" id="ARBA00022679"/>
    </source>
</evidence>
<dbReference type="EMBL" id="CAJGYO010000658">
    <property type="protein sequence ID" value="CAD6343016.1"/>
    <property type="molecule type" value="Genomic_DNA"/>
</dbReference>
<evidence type="ECO:0000256" key="9">
    <source>
        <dbReference type="ARBA" id="ARBA00022833"/>
    </source>
</evidence>
<dbReference type="PROSITE" id="PS51081">
    <property type="entry name" value="ZF_SIAH"/>
    <property type="match status" value="1"/>
</dbReference>
<evidence type="ECO:0000256" key="4">
    <source>
        <dbReference type="ARBA" id="ARBA00012483"/>
    </source>
</evidence>
<sequence length="279" mass="29170">MENGDRSSAKKPRMESSPRNQVKLEVAGEEEAASGGRALLVLGGDATAGVAIPARIEIDRDMLHCPLCTLPLKPPIFQCGVGHMACGSCHGQLPTNQCHSCDGDGGGVYAPCPAMDAFVSKVLVPCPHEAYGCRASVAYYLAGDHGSACAHAPCVCGEPGCAFLGSPPMLLAHLAAAPHCWPVDNLQYGEALRIRVPDTEPRRLLVAEEHGGERAARAVPVTVACVRAPGAAAAGPQFTLKMWAIGCKGPASGSFDFFRDSSKYSMIGWRGMSAWKGIG</sequence>
<dbReference type="InterPro" id="IPR044286">
    <property type="entry name" value="SINL_plant"/>
</dbReference>
<evidence type="ECO:0000256" key="7">
    <source>
        <dbReference type="ARBA" id="ARBA00022771"/>
    </source>
</evidence>
<evidence type="ECO:0000256" key="8">
    <source>
        <dbReference type="ARBA" id="ARBA00022786"/>
    </source>
</evidence>
<feature type="domain" description="SIAH-type" evidence="13">
    <location>
        <begin position="121"/>
        <end position="179"/>
    </location>
</feature>
<keyword evidence="5" id="KW-0808">Transferase</keyword>
<dbReference type="GO" id="GO:0008270">
    <property type="term" value="F:zinc ion binding"/>
    <property type="evidence" value="ECO:0007669"/>
    <property type="project" value="UniProtKB-KW"/>
</dbReference>
<dbReference type="CDD" id="cd16571">
    <property type="entry name" value="RING-HC_SIAHs"/>
    <property type="match status" value="1"/>
</dbReference>
<comment type="caution">
    <text evidence="14">The sequence shown here is derived from an EMBL/GenBank/DDBJ whole genome shotgun (WGS) entry which is preliminary data.</text>
</comment>
<evidence type="ECO:0000256" key="11">
    <source>
        <dbReference type="PROSITE-ProRule" id="PRU00455"/>
    </source>
</evidence>
<dbReference type="Pfam" id="PF21362">
    <property type="entry name" value="Sina_RING"/>
    <property type="match status" value="1"/>
</dbReference>
<dbReference type="SUPFAM" id="SSF49599">
    <property type="entry name" value="TRAF domain-like"/>
    <property type="match status" value="1"/>
</dbReference>
<dbReference type="InterPro" id="IPR013083">
    <property type="entry name" value="Znf_RING/FYVE/PHD"/>
</dbReference>
<dbReference type="GO" id="GO:0061630">
    <property type="term" value="F:ubiquitin protein ligase activity"/>
    <property type="evidence" value="ECO:0007669"/>
    <property type="project" value="UniProtKB-EC"/>
</dbReference>
<comment type="function">
    <text evidence="10">E3 ubiquitin-protein ligase that mediates ubiquitination and subsequent proteasomal degradation of target proteins. E3 ubiquitin ligases accept ubiquitin from an E2 ubiquitin-conjugating enzyme in the form of a thioester and then directly transfers the ubiquitin to targeted substrates. It probably triggers the ubiquitin-mediated degradation of different substrates.</text>
</comment>
<evidence type="ECO:0000256" key="12">
    <source>
        <dbReference type="SAM" id="MobiDB-lite"/>
    </source>
</evidence>